<sequence length="289" mass="30292">MPLDMMIRHSLVPLPLAFVTVVLAKHGGAVENDSGSDSDDDDNRTPSSSTPTSTSTQPTSTQPTSTVTDTATPSTSQTTTSSIPSSTPILQFLTPANATVCRNTTFAWKYTGLSDVALTISVTNERAVGLQQDNQTVLISRTLTNAVSSTAEMMPWNHVDVPVGAYVAVAFDTQRTTGINAQSLPFFVLNGSDTSCLNTITSTSLHQTSTFPPTSSTSSTSAVQTSSVAETTPMPGGLSSGALAGTVAGVIVGVLLLLLAFTFPSFWRHSLPRRQSSRASRPGGPYLLF</sequence>
<protein>
    <submittedName>
        <fullName evidence="4">Uncharacterized protein</fullName>
    </submittedName>
</protein>
<proteinExistence type="predicted"/>
<keyword evidence="2" id="KW-0812">Transmembrane</keyword>
<keyword evidence="5" id="KW-1185">Reference proteome</keyword>
<name>A0AAW0G6T8_9APHY</name>
<evidence type="ECO:0000313" key="5">
    <source>
        <dbReference type="Proteomes" id="UP001385951"/>
    </source>
</evidence>
<feature type="compositionally biased region" description="Low complexity" evidence="1">
    <location>
        <begin position="45"/>
        <end position="87"/>
    </location>
</feature>
<reference evidence="4 5" key="1">
    <citation type="submission" date="2022-09" db="EMBL/GenBank/DDBJ databases">
        <authorList>
            <person name="Palmer J.M."/>
        </authorList>
    </citation>
    <scope>NUCLEOTIDE SEQUENCE [LARGE SCALE GENOMIC DNA]</scope>
    <source>
        <strain evidence="4 5">DSM 7382</strain>
    </source>
</reference>
<keyword evidence="2" id="KW-0472">Membrane</keyword>
<accession>A0AAW0G6T8</accession>
<organism evidence="4 5">
    <name type="scientific">Cerrena zonata</name>
    <dbReference type="NCBI Taxonomy" id="2478898"/>
    <lineage>
        <taxon>Eukaryota</taxon>
        <taxon>Fungi</taxon>
        <taxon>Dikarya</taxon>
        <taxon>Basidiomycota</taxon>
        <taxon>Agaricomycotina</taxon>
        <taxon>Agaricomycetes</taxon>
        <taxon>Polyporales</taxon>
        <taxon>Cerrenaceae</taxon>
        <taxon>Cerrena</taxon>
    </lineage>
</organism>
<dbReference type="Proteomes" id="UP001385951">
    <property type="component" value="Unassembled WGS sequence"/>
</dbReference>
<keyword evidence="3" id="KW-0732">Signal</keyword>
<feature type="region of interest" description="Disordered" evidence="1">
    <location>
        <begin position="207"/>
        <end position="232"/>
    </location>
</feature>
<comment type="caution">
    <text evidence="4">The sequence shown here is derived from an EMBL/GenBank/DDBJ whole genome shotgun (WGS) entry which is preliminary data.</text>
</comment>
<keyword evidence="2" id="KW-1133">Transmembrane helix</keyword>
<dbReference type="EMBL" id="JASBNA010000009">
    <property type="protein sequence ID" value="KAK7689061.1"/>
    <property type="molecule type" value="Genomic_DNA"/>
</dbReference>
<feature type="chain" id="PRO_5044001723" evidence="3">
    <location>
        <begin position="25"/>
        <end position="289"/>
    </location>
</feature>
<evidence type="ECO:0000313" key="4">
    <source>
        <dbReference type="EMBL" id="KAK7689061.1"/>
    </source>
</evidence>
<evidence type="ECO:0000256" key="1">
    <source>
        <dbReference type="SAM" id="MobiDB-lite"/>
    </source>
</evidence>
<gene>
    <name evidence="4" type="ORF">QCA50_007752</name>
</gene>
<evidence type="ECO:0000256" key="3">
    <source>
        <dbReference type="SAM" id="SignalP"/>
    </source>
</evidence>
<feature type="signal peptide" evidence="3">
    <location>
        <begin position="1"/>
        <end position="24"/>
    </location>
</feature>
<evidence type="ECO:0000256" key="2">
    <source>
        <dbReference type="SAM" id="Phobius"/>
    </source>
</evidence>
<dbReference type="AlphaFoldDB" id="A0AAW0G6T8"/>
<feature type="transmembrane region" description="Helical" evidence="2">
    <location>
        <begin position="242"/>
        <end position="267"/>
    </location>
</feature>
<feature type="region of interest" description="Disordered" evidence="1">
    <location>
        <begin position="29"/>
        <end position="87"/>
    </location>
</feature>